<evidence type="ECO:0008006" key="4">
    <source>
        <dbReference type="Google" id="ProtNLM"/>
    </source>
</evidence>
<proteinExistence type="predicted"/>
<evidence type="ECO:0000313" key="2">
    <source>
        <dbReference type="EMBL" id="NMP26091.1"/>
    </source>
</evidence>
<dbReference type="Proteomes" id="UP000585363">
    <property type="component" value="Unassembled WGS sequence"/>
</dbReference>
<feature type="signal peptide" evidence="1">
    <location>
        <begin position="1"/>
        <end position="18"/>
    </location>
</feature>
<name>A0A848MFZ8_9GAMM</name>
<reference evidence="2 3" key="2">
    <citation type="submission" date="2020-06" db="EMBL/GenBank/DDBJ databases">
        <title>Polyphasic characterization of a Rahnella strain isolated from tree sap.</title>
        <authorList>
            <person name="Kim I.S."/>
        </authorList>
    </citation>
    <scope>NUCLEOTIDE SEQUENCE [LARGE SCALE GENOMIC DNA]</scope>
    <source>
        <strain evidence="2 3">SAP-1</strain>
    </source>
</reference>
<sequence>MKSILLAAALVASPCCLAENIYLGCYALDEDIVGDMIGNMVNDFKIPRESIVLGKTKVELLYATPLSDKLALYLAERENHLDHGDSSKDKKPTAEDAKFYQVDNTKNVIVKLTYENIEGKHNTFIVSTLISDTGCAGGLNSYLIVEKEF</sequence>
<protein>
    <recommendedName>
        <fullName evidence="4">Shiga toxin A subunit</fullName>
    </recommendedName>
</protein>
<evidence type="ECO:0000313" key="3">
    <source>
        <dbReference type="Proteomes" id="UP000585363"/>
    </source>
</evidence>
<evidence type="ECO:0000256" key="1">
    <source>
        <dbReference type="SAM" id="SignalP"/>
    </source>
</evidence>
<dbReference type="RefSeq" id="WP_169401790.1">
    <property type="nucleotide sequence ID" value="NZ_JAADJU010000002.1"/>
</dbReference>
<dbReference type="EMBL" id="JAADJU010000002">
    <property type="protein sequence ID" value="NMP26091.1"/>
    <property type="molecule type" value="Genomic_DNA"/>
</dbReference>
<keyword evidence="1" id="KW-0732">Signal</keyword>
<organism evidence="2 3">
    <name type="scientific">Rouxiella aceris</name>
    <dbReference type="NCBI Taxonomy" id="2703884"/>
    <lineage>
        <taxon>Bacteria</taxon>
        <taxon>Pseudomonadati</taxon>
        <taxon>Pseudomonadota</taxon>
        <taxon>Gammaproteobacteria</taxon>
        <taxon>Enterobacterales</taxon>
        <taxon>Yersiniaceae</taxon>
        <taxon>Rouxiella</taxon>
    </lineage>
</organism>
<keyword evidence="3" id="KW-1185">Reference proteome</keyword>
<gene>
    <name evidence="2" type="ORF">GW590_04290</name>
</gene>
<feature type="chain" id="PRO_5032641970" description="Shiga toxin A subunit" evidence="1">
    <location>
        <begin position="19"/>
        <end position="149"/>
    </location>
</feature>
<accession>A0A848MFZ8</accession>
<reference evidence="2 3" key="1">
    <citation type="submission" date="2020-01" db="EMBL/GenBank/DDBJ databases">
        <authorList>
            <person name="Lee S.D."/>
        </authorList>
    </citation>
    <scope>NUCLEOTIDE SEQUENCE [LARGE SCALE GENOMIC DNA]</scope>
    <source>
        <strain evidence="2 3">SAP-1</strain>
    </source>
</reference>
<comment type="caution">
    <text evidence="2">The sequence shown here is derived from an EMBL/GenBank/DDBJ whole genome shotgun (WGS) entry which is preliminary data.</text>
</comment>
<dbReference type="AlphaFoldDB" id="A0A848MFZ8"/>